<dbReference type="RefSeq" id="WP_253884565.1">
    <property type="nucleotide sequence ID" value="NZ_BAAAVB010000002.1"/>
</dbReference>
<dbReference type="Pfam" id="PF11292">
    <property type="entry name" value="DUF3093"/>
    <property type="match status" value="1"/>
</dbReference>
<evidence type="ECO:0008006" key="4">
    <source>
        <dbReference type="Google" id="ProtNLM"/>
    </source>
</evidence>
<organism evidence="2 3">
    <name type="scientific">Actinokineospora diospyrosa</name>
    <dbReference type="NCBI Taxonomy" id="103728"/>
    <lineage>
        <taxon>Bacteria</taxon>
        <taxon>Bacillati</taxon>
        <taxon>Actinomycetota</taxon>
        <taxon>Actinomycetes</taxon>
        <taxon>Pseudonocardiales</taxon>
        <taxon>Pseudonocardiaceae</taxon>
        <taxon>Actinokineospora</taxon>
    </lineage>
</organism>
<dbReference type="Proteomes" id="UP001205185">
    <property type="component" value="Unassembled WGS sequence"/>
</dbReference>
<evidence type="ECO:0000256" key="1">
    <source>
        <dbReference type="SAM" id="Phobius"/>
    </source>
</evidence>
<evidence type="ECO:0000313" key="2">
    <source>
        <dbReference type="EMBL" id="MCP2267637.1"/>
    </source>
</evidence>
<reference evidence="2 3" key="1">
    <citation type="submission" date="2022-06" db="EMBL/GenBank/DDBJ databases">
        <title>Genomic Encyclopedia of Archaeal and Bacterial Type Strains, Phase II (KMG-II): from individual species to whole genera.</title>
        <authorList>
            <person name="Goeker M."/>
        </authorList>
    </citation>
    <scope>NUCLEOTIDE SEQUENCE [LARGE SCALE GENOMIC DNA]</scope>
    <source>
        <strain evidence="2 3">DSM 44255</strain>
    </source>
</reference>
<name>A0ABT1I4X0_9PSEU</name>
<keyword evidence="1" id="KW-0472">Membrane</keyword>
<dbReference type="EMBL" id="JAMTCO010000001">
    <property type="protein sequence ID" value="MCP2267637.1"/>
    <property type="molecule type" value="Genomic_DNA"/>
</dbReference>
<feature type="transmembrane region" description="Helical" evidence="1">
    <location>
        <begin position="21"/>
        <end position="44"/>
    </location>
</feature>
<proteinExistence type="predicted"/>
<accession>A0ABT1I4X0</accession>
<keyword evidence="3" id="KW-1185">Reference proteome</keyword>
<comment type="caution">
    <text evidence="2">The sequence shown here is derived from an EMBL/GenBank/DDBJ whole genome shotgun (WGS) entry which is preliminary data.</text>
</comment>
<protein>
    <recommendedName>
        <fullName evidence="4">DUF3093 family protein</fullName>
    </recommendedName>
</protein>
<sequence>MTDTSGTAAQPRAAYRERLYVTWYWWPLPLVAAGLLAAEIHMGYPGVRAWLPYVVILPLTLLLILRAGATRVAVVDGELWVADAHLPLEFAGEVEVFGAEDTGQWGGQAAAKRKVLGPNLDPAAFLLHRGWVRPLVRVRVTDPEDPTPYWVFSTRHPHRLAEVIAGARTAAEHG</sequence>
<feature type="transmembrane region" description="Helical" evidence="1">
    <location>
        <begin position="50"/>
        <end position="69"/>
    </location>
</feature>
<keyword evidence="1" id="KW-0812">Transmembrane</keyword>
<evidence type="ECO:0000313" key="3">
    <source>
        <dbReference type="Proteomes" id="UP001205185"/>
    </source>
</evidence>
<keyword evidence="1" id="KW-1133">Transmembrane helix</keyword>
<dbReference type="InterPro" id="IPR021443">
    <property type="entry name" value="DUF3093"/>
</dbReference>
<gene>
    <name evidence="2" type="ORF">LV75_000119</name>
</gene>